<sequence>MRRPLATFSHMLTLVDRRRRSLRGIAAASALATGLVLAVPGVAQAYASSATGTINTSGAALNVRSGPSSNWDSWRTVADGASVTLLCQTNGESVTGTYGTTTLWDFLSNGGMVSDAYVKTGSDGQVVNSCVYVGNEPSSKTNPRSANGAIDWAFQRYRSSAYENLCLAFVAQAYGWGGSGWYSAEVGGDWESSHGYLNTSGIPPRGALVWYHNSAGTGHVAISLGEGKVIGTSVSGGVGVAGYLDHGSYRGWSVAYFPAAG</sequence>
<evidence type="ECO:0000313" key="2">
    <source>
        <dbReference type="Proteomes" id="UP000199385"/>
    </source>
</evidence>
<proteinExistence type="predicted"/>
<dbReference type="Proteomes" id="UP000199385">
    <property type="component" value="Chromosome I"/>
</dbReference>
<accession>A0A1A8ZUH8</accession>
<evidence type="ECO:0008006" key="3">
    <source>
        <dbReference type="Google" id="ProtNLM"/>
    </source>
</evidence>
<dbReference type="AlphaFoldDB" id="A0A1A8ZUH8"/>
<organism evidence="1 2">
    <name type="scientific">Micromonospora auratinigra</name>
    <dbReference type="NCBI Taxonomy" id="261654"/>
    <lineage>
        <taxon>Bacteria</taxon>
        <taxon>Bacillati</taxon>
        <taxon>Actinomycetota</taxon>
        <taxon>Actinomycetes</taxon>
        <taxon>Micromonosporales</taxon>
        <taxon>Micromonosporaceae</taxon>
        <taxon>Micromonospora</taxon>
    </lineage>
</organism>
<protein>
    <recommendedName>
        <fullName evidence="3">CHAP domain-containing protein</fullName>
    </recommendedName>
</protein>
<evidence type="ECO:0000313" key="1">
    <source>
        <dbReference type="EMBL" id="SBT47542.1"/>
    </source>
</evidence>
<keyword evidence="2" id="KW-1185">Reference proteome</keyword>
<dbReference type="EMBL" id="LT594323">
    <property type="protein sequence ID" value="SBT47542.1"/>
    <property type="molecule type" value="Genomic_DNA"/>
</dbReference>
<dbReference type="STRING" id="261654.GA0070611_3764"/>
<reference evidence="2" key="1">
    <citation type="submission" date="2016-06" db="EMBL/GenBank/DDBJ databases">
        <authorList>
            <person name="Varghese N."/>
            <person name="Submissions Spin"/>
        </authorList>
    </citation>
    <scope>NUCLEOTIDE SEQUENCE [LARGE SCALE GENOMIC DNA]</scope>
    <source>
        <strain evidence="2">DSM 44815</strain>
    </source>
</reference>
<name>A0A1A8ZUH8_9ACTN</name>
<dbReference type="PATRIC" id="fig|261654.4.peg.3827"/>
<gene>
    <name evidence="1" type="ORF">GA0070611_3764</name>
</gene>